<proteinExistence type="predicted"/>
<feature type="transmembrane region" description="Helical" evidence="1">
    <location>
        <begin position="101"/>
        <end position="120"/>
    </location>
</feature>
<comment type="caution">
    <text evidence="2">The sequence shown here is derived from an EMBL/GenBank/DDBJ whole genome shotgun (WGS) entry which is preliminary data.</text>
</comment>
<name>A0A6L5G6I8_9ACTN</name>
<dbReference type="AlphaFoldDB" id="A0A6L5G6I8"/>
<dbReference type="Proteomes" id="UP000477750">
    <property type="component" value="Unassembled WGS sequence"/>
</dbReference>
<evidence type="ECO:0000313" key="2">
    <source>
        <dbReference type="EMBL" id="MQM25256.1"/>
    </source>
</evidence>
<organism evidence="2 3">
    <name type="scientific">Glycomyces albidus</name>
    <dbReference type="NCBI Taxonomy" id="2656774"/>
    <lineage>
        <taxon>Bacteria</taxon>
        <taxon>Bacillati</taxon>
        <taxon>Actinomycetota</taxon>
        <taxon>Actinomycetes</taxon>
        <taxon>Glycomycetales</taxon>
        <taxon>Glycomycetaceae</taxon>
        <taxon>Glycomyces</taxon>
    </lineage>
</organism>
<evidence type="ECO:0000313" key="3">
    <source>
        <dbReference type="Proteomes" id="UP000477750"/>
    </source>
</evidence>
<keyword evidence="1" id="KW-0472">Membrane</keyword>
<protein>
    <submittedName>
        <fullName evidence="2">DUF4267 domain-containing protein</fullName>
    </submittedName>
</protein>
<evidence type="ECO:0000256" key="1">
    <source>
        <dbReference type="SAM" id="Phobius"/>
    </source>
</evidence>
<dbReference type="InterPro" id="IPR025363">
    <property type="entry name" value="DUF4267"/>
</dbReference>
<keyword evidence="1" id="KW-0812">Transmembrane</keyword>
<dbReference type="Pfam" id="PF14087">
    <property type="entry name" value="DUF4267"/>
    <property type="match status" value="1"/>
</dbReference>
<dbReference type="EMBL" id="WIAO01000005">
    <property type="protein sequence ID" value="MQM25256.1"/>
    <property type="molecule type" value="Genomic_DNA"/>
</dbReference>
<sequence length="122" mass="12109">MELVELATALLGAGYMGIGITGVVSPEKAAGGYGVAVGDPDAKAWAGAAAWRDIVIGAVMVVAAFWVGGGAAAAILFAVALVPVGDVVTVLRRGVREPRVYLPHAAGAAITLAVAVWMLVAG</sequence>
<keyword evidence="1" id="KW-1133">Transmembrane helix</keyword>
<keyword evidence="3" id="KW-1185">Reference proteome</keyword>
<feature type="transmembrane region" description="Helical" evidence="1">
    <location>
        <begin position="54"/>
        <end position="81"/>
    </location>
</feature>
<gene>
    <name evidence="2" type="ORF">GFD30_06685</name>
</gene>
<accession>A0A6L5G6I8</accession>
<dbReference type="RefSeq" id="WP_153024407.1">
    <property type="nucleotide sequence ID" value="NZ_WIAO01000005.1"/>
</dbReference>
<reference evidence="2 3" key="1">
    <citation type="submission" date="2019-10" db="EMBL/GenBank/DDBJ databases">
        <title>Glycomyces albidus sp. nov., a novel actinomycete isolated from rhizosphere soil of wheat (Triticum aestivum L.).</title>
        <authorList>
            <person name="Qian L."/>
        </authorList>
    </citation>
    <scope>NUCLEOTIDE SEQUENCE [LARGE SCALE GENOMIC DNA]</scope>
    <source>
        <strain evidence="2 3">NEAU-7082</strain>
    </source>
</reference>